<evidence type="ECO:0000256" key="4">
    <source>
        <dbReference type="ARBA" id="ARBA00005688"/>
    </source>
</evidence>
<keyword evidence="10" id="KW-0631">Potassium channel</keyword>
<reference evidence="22" key="1">
    <citation type="journal article" date="2017" name="PLoS ONE">
        <title>The Agassiz's desert tortoise genome provides a resource for the conservation of a threatened species.</title>
        <authorList>
            <person name="Tollis M."/>
            <person name="DeNardo D.F."/>
            <person name="Cornelius J.A."/>
            <person name="Dolby G.A."/>
            <person name="Edwards T."/>
            <person name="Henen B.T."/>
            <person name="Karl A.E."/>
            <person name="Murphy R.W."/>
            <person name="Kusumi K."/>
        </authorList>
    </citation>
    <scope>NUCLEOTIDE SEQUENCE [LARGE SCALE GENOMIC DNA]</scope>
</reference>
<protein>
    <recommendedName>
        <fullName evidence="18">Potassium voltage-gated channel subfamily E member 1</fullName>
    </recommendedName>
</protein>
<dbReference type="GO" id="GO:0016324">
    <property type="term" value="C:apical plasma membrane"/>
    <property type="evidence" value="ECO:0007669"/>
    <property type="project" value="UniProtKB-SubCell"/>
</dbReference>
<keyword evidence="6" id="KW-1003">Cell membrane</keyword>
<evidence type="ECO:0000256" key="17">
    <source>
        <dbReference type="ARBA" id="ARBA00023303"/>
    </source>
</evidence>
<evidence type="ECO:0000256" key="18">
    <source>
        <dbReference type="ARBA" id="ARBA00035196"/>
    </source>
</evidence>
<dbReference type="GO" id="GO:0045121">
    <property type="term" value="C:membrane raft"/>
    <property type="evidence" value="ECO:0007669"/>
    <property type="project" value="UniProtKB-SubCell"/>
</dbReference>
<dbReference type="InterPro" id="IPR005424">
    <property type="entry name" value="KCNE1"/>
</dbReference>
<evidence type="ECO:0000256" key="11">
    <source>
        <dbReference type="ARBA" id="ARBA00022882"/>
    </source>
</evidence>
<dbReference type="Pfam" id="PF02060">
    <property type="entry name" value="ISK_Channel"/>
    <property type="match status" value="1"/>
</dbReference>
<evidence type="ECO:0000256" key="14">
    <source>
        <dbReference type="ARBA" id="ARBA00023065"/>
    </source>
</evidence>
<dbReference type="GO" id="GO:0005251">
    <property type="term" value="F:delayed rectifier potassium channel activity"/>
    <property type="evidence" value="ECO:0007669"/>
    <property type="project" value="TreeGrafter"/>
</dbReference>
<keyword evidence="9 20" id="KW-0812">Transmembrane</keyword>
<evidence type="ECO:0000256" key="13">
    <source>
        <dbReference type="ARBA" id="ARBA00022989"/>
    </source>
</evidence>
<dbReference type="Proteomes" id="UP000291020">
    <property type="component" value="Unassembled WGS sequence"/>
</dbReference>
<dbReference type="GO" id="GO:0015459">
    <property type="term" value="F:potassium channel regulator activity"/>
    <property type="evidence" value="ECO:0007669"/>
    <property type="project" value="TreeGrafter"/>
</dbReference>
<keyword evidence="14" id="KW-0406">Ion transport</keyword>
<evidence type="ECO:0000256" key="8">
    <source>
        <dbReference type="ARBA" id="ARBA00022553"/>
    </source>
</evidence>
<evidence type="ECO:0000256" key="2">
    <source>
        <dbReference type="ARBA" id="ARBA00004251"/>
    </source>
</evidence>
<dbReference type="GO" id="GO:0044325">
    <property type="term" value="F:transmembrane transporter binding"/>
    <property type="evidence" value="ECO:0007669"/>
    <property type="project" value="TreeGrafter"/>
</dbReference>
<comment type="similarity">
    <text evidence="4">Belongs to the potassium channel KCNE family.</text>
</comment>
<evidence type="ECO:0000313" key="21">
    <source>
        <dbReference type="Ensembl" id="ENSGAGP00000025869.1"/>
    </source>
</evidence>
<dbReference type="GO" id="GO:0008076">
    <property type="term" value="C:voltage-gated potassium channel complex"/>
    <property type="evidence" value="ECO:0007669"/>
    <property type="project" value="TreeGrafter"/>
</dbReference>
<evidence type="ECO:0000256" key="12">
    <source>
        <dbReference type="ARBA" id="ARBA00022958"/>
    </source>
</evidence>
<dbReference type="GO" id="GO:0086091">
    <property type="term" value="P:regulation of heart rate by cardiac conduction"/>
    <property type="evidence" value="ECO:0007669"/>
    <property type="project" value="TreeGrafter"/>
</dbReference>
<comment type="subcellular location">
    <subcellularLocation>
        <location evidence="1">Apical cell membrane</location>
    </subcellularLocation>
    <subcellularLocation>
        <location evidence="2">Cell membrane</location>
        <topology evidence="2">Single-pass type I membrane protein</topology>
    </subcellularLocation>
    <subcellularLocation>
        <location evidence="3">Membrane raft</location>
    </subcellularLocation>
</comment>
<feature type="transmembrane region" description="Helical" evidence="20">
    <location>
        <begin position="42"/>
        <end position="61"/>
    </location>
</feature>
<name>A0A452IDU4_9SAUR</name>
<evidence type="ECO:0000313" key="22">
    <source>
        <dbReference type="Proteomes" id="UP000291020"/>
    </source>
</evidence>
<dbReference type="GO" id="GO:0060307">
    <property type="term" value="P:regulation of ventricular cardiac muscle cell membrane repolarization"/>
    <property type="evidence" value="ECO:0007669"/>
    <property type="project" value="TreeGrafter"/>
</dbReference>
<evidence type="ECO:0000256" key="3">
    <source>
        <dbReference type="ARBA" id="ARBA00004285"/>
    </source>
</evidence>
<sequence length="126" mass="14444">MGTLSNDTALNSLLSKLLQEYVDRTNNSASSQAEKPSDNLEIIYVLLLLGFFGFFTFGTMFSNIRSKKLEHSNDPYNMYIERNIWHKLDEANFHAKIVESYKSCCVFENQLAVEQPINQIPQVKTS</sequence>
<keyword evidence="15 20" id="KW-0472">Membrane</keyword>
<dbReference type="GO" id="GO:0097623">
    <property type="term" value="P:potassium ion export across plasma membrane"/>
    <property type="evidence" value="ECO:0007669"/>
    <property type="project" value="TreeGrafter"/>
</dbReference>
<evidence type="ECO:0000256" key="6">
    <source>
        <dbReference type="ARBA" id="ARBA00022475"/>
    </source>
</evidence>
<keyword evidence="5" id="KW-0813">Transport</keyword>
<evidence type="ECO:0000256" key="10">
    <source>
        <dbReference type="ARBA" id="ARBA00022826"/>
    </source>
</evidence>
<keyword evidence="7" id="KW-0633">Potassium transport</keyword>
<dbReference type="STRING" id="38772.ENSGAGP00000025869"/>
<keyword evidence="13 20" id="KW-1133">Transmembrane helix</keyword>
<dbReference type="PRINTS" id="PR00168">
    <property type="entry name" value="KCNECHANNEL"/>
</dbReference>
<evidence type="ECO:0000256" key="20">
    <source>
        <dbReference type="SAM" id="Phobius"/>
    </source>
</evidence>
<evidence type="ECO:0000256" key="1">
    <source>
        <dbReference type="ARBA" id="ARBA00004221"/>
    </source>
</evidence>
<organism evidence="21 22">
    <name type="scientific">Gopherus agassizii</name>
    <name type="common">Agassiz's desert tortoise</name>
    <dbReference type="NCBI Taxonomy" id="38772"/>
    <lineage>
        <taxon>Eukaryota</taxon>
        <taxon>Metazoa</taxon>
        <taxon>Chordata</taxon>
        <taxon>Craniata</taxon>
        <taxon>Vertebrata</taxon>
        <taxon>Euteleostomi</taxon>
        <taxon>Archelosauria</taxon>
        <taxon>Testudinata</taxon>
        <taxon>Testudines</taxon>
        <taxon>Cryptodira</taxon>
        <taxon>Durocryptodira</taxon>
        <taxon>Testudinoidea</taxon>
        <taxon>Testudinidae</taxon>
        <taxon>Gopherus</taxon>
    </lineage>
</organism>
<dbReference type="PANTHER" id="PTHR15282:SF10">
    <property type="entry name" value="POTASSIUM VOLTAGE-GATED CHANNEL SUBFAMILY E MEMBER 1"/>
    <property type="match status" value="1"/>
</dbReference>
<keyword evidence="22" id="KW-1185">Reference proteome</keyword>
<evidence type="ECO:0000256" key="9">
    <source>
        <dbReference type="ARBA" id="ARBA00022692"/>
    </source>
</evidence>
<dbReference type="AlphaFoldDB" id="A0A452IDU4"/>
<evidence type="ECO:0000256" key="5">
    <source>
        <dbReference type="ARBA" id="ARBA00022448"/>
    </source>
</evidence>
<evidence type="ECO:0000256" key="16">
    <source>
        <dbReference type="ARBA" id="ARBA00023180"/>
    </source>
</evidence>
<keyword evidence="11" id="KW-0851">Voltage-gated channel</keyword>
<dbReference type="Ensembl" id="ENSGAGT00000029427.1">
    <property type="protein sequence ID" value="ENSGAGP00000025869.1"/>
    <property type="gene ID" value="ENSGAGG00000018891.1"/>
</dbReference>
<proteinExistence type="inferred from homology"/>
<accession>A0A452IDU4</accession>
<dbReference type="GO" id="GO:1902282">
    <property type="term" value="F:voltage-gated potassium channel activity involved in ventricular cardiac muscle cell action potential repolarization"/>
    <property type="evidence" value="ECO:0007669"/>
    <property type="project" value="TreeGrafter"/>
</dbReference>
<evidence type="ECO:0000256" key="19">
    <source>
        <dbReference type="ARBA" id="ARBA00045479"/>
    </source>
</evidence>
<dbReference type="InterPro" id="IPR000369">
    <property type="entry name" value="K_chnl_KCNE"/>
</dbReference>
<keyword evidence="8" id="KW-0597">Phosphoprotein</keyword>
<reference evidence="21" key="2">
    <citation type="submission" date="2025-08" db="UniProtKB">
        <authorList>
            <consortium name="Ensembl"/>
        </authorList>
    </citation>
    <scope>IDENTIFICATION</scope>
</reference>
<keyword evidence="12" id="KW-0630">Potassium</keyword>
<evidence type="ECO:0000256" key="7">
    <source>
        <dbReference type="ARBA" id="ARBA00022538"/>
    </source>
</evidence>
<evidence type="ECO:0000256" key="15">
    <source>
        <dbReference type="ARBA" id="ARBA00023136"/>
    </source>
</evidence>
<dbReference type="PRINTS" id="PR01604">
    <property type="entry name" value="KCNE1CHANNEL"/>
</dbReference>
<comment type="function">
    <text evidence="19">Ancillary protein that functions as a regulatory subunit of the voltage-gated potassium (Kv) channel complex composed of pore-forming and potassium-conducting alpha subunits and of regulatory beta subunits. KCNE1 beta subunit modulates the gating kinetics and enhances stability of the channel complex. Alters the gating of the delayed rectifier Kv channel containing KCNB1 alpha subunit. Associates with KCNQ1/KVLQT1 alpha subunit to form the slowly activating delayed rectifier cardiac potassium (IKs) channel responsible for ventricular muscle action potential repolarization. The outward current reaches its steady state only after 50 seconds. Assembly with KCNH2/HERG alpha subunit Kv channel may regulate the rapidly activating component of the delayed rectifying potassium current (IKr) in heart.</text>
</comment>
<keyword evidence="16" id="KW-0325">Glycoprotein</keyword>
<dbReference type="PANTHER" id="PTHR15282">
    <property type="entry name" value="POTASSIUM VOLTAGE-GATED CHANNEL SUBFAMILY E MEMBER 1, 3"/>
    <property type="match status" value="1"/>
</dbReference>
<keyword evidence="17" id="KW-0407">Ion channel</keyword>
<reference evidence="21" key="3">
    <citation type="submission" date="2025-09" db="UniProtKB">
        <authorList>
            <consortium name="Ensembl"/>
        </authorList>
    </citation>
    <scope>IDENTIFICATION</scope>
</reference>